<dbReference type="CDD" id="cd08048">
    <property type="entry name" value="HFD_TAF11"/>
    <property type="match status" value="1"/>
</dbReference>
<feature type="compositionally biased region" description="Low complexity" evidence="7">
    <location>
        <begin position="97"/>
        <end position="118"/>
    </location>
</feature>
<dbReference type="PANTHER" id="PTHR13218:SF8">
    <property type="entry name" value="TRANSCRIPTION INITIATION FACTOR TFIID SUBUNIT 11"/>
    <property type="match status" value="1"/>
</dbReference>
<comment type="subcellular location">
    <subcellularLocation>
        <location evidence="1">Nucleus</location>
    </subcellularLocation>
</comment>
<gene>
    <name evidence="9" type="ORF">HYH02_007801</name>
</gene>
<dbReference type="InterPro" id="IPR009072">
    <property type="entry name" value="Histone-fold"/>
</dbReference>
<dbReference type="FunFam" id="1.10.20.10:FF:000061">
    <property type="entry name" value="TFIID subunit"/>
    <property type="match status" value="1"/>
</dbReference>
<dbReference type="Gene3D" id="1.10.20.10">
    <property type="entry name" value="Histone, subunit A"/>
    <property type="match status" value="1"/>
</dbReference>
<keyword evidence="5" id="KW-0539">Nucleus</keyword>
<feature type="compositionally biased region" description="Basic and acidic residues" evidence="7">
    <location>
        <begin position="59"/>
        <end position="71"/>
    </location>
</feature>
<sequence>MDVDEQLDDDLEAAFEEAFEEAPGTADDDGGDAGDAGDGGDGAGAGPGLDEDDYDDTDAPARGEPAPKPDDDSTLQVFHLLKEGGQGAAGGRGPPGAAGAAGHSQADEAAAAPTAAAPDRAAAYKKEVFDSLTEEQKSRFEAFMRSSIPKPKMKKLMTAILRNAVPNERAIIAMCGISKLFLGELVELARVCASQEGHTGPLLPRHIHRAYQQLGGMGKLPHTRRGGPPSGRRMFR</sequence>
<dbReference type="SUPFAM" id="SSF47113">
    <property type="entry name" value="Histone-fold"/>
    <property type="match status" value="1"/>
</dbReference>
<dbReference type="Proteomes" id="UP000613740">
    <property type="component" value="Unassembled WGS sequence"/>
</dbReference>
<dbReference type="GO" id="GO:0046982">
    <property type="term" value="F:protein heterodimerization activity"/>
    <property type="evidence" value="ECO:0007669"/>
    <property type="project" value="InterPro"/>
</dbReference>
<keyword evidence="3" id="KW-0805">Transcription regulation</keyword>
<protein>
    <recommendedName>
        <fullName evidence="6">Transcription initiation factor TFIID subunit 11</fullName>
    </recommendedName>
</protein>
<organism evidence="9 10">
    <name type="scientific">Chlamydomonas schloesseri</name>
    <dbReference type="NCBI Taxonomy" id="2026947"/>
    <lineage>
        <taxon>Eukaryota</taxon>
        <taxon>Viridiplantae</taxon>
        <taxon>Chlorophyta</taxon>
        <taxon>core chlorophytes</taxon>
        <taxon>Chlorophyceae</taxon>
        <taxon>CS clade</taxon>
        <taxon>Chlamydomonadales</taxon>
        <taxon>Chlamydomonadaceae</taxon>
        <taxon>Chlamydomonas</taxon>
    </lineage>
</organism>
<evidence type="ECO:0000256" key="1">
    <source>
        <dbReference type="ARBA" id="ARBA00004123"/>
    </source>
</evidence>
<evidence type="ECO:0000256" key="2">
    <source>
        <dbReference type="ARBA" id="ARBA00009788"/>
    </source>
</evidence>
<feature type="region of interest" description="Disordered" evidence="7">
    <location>
        <begin position="1"/>
        <end position="118"/>
    </location>
</feature>
<dbReference type="OrthoDB" id="28335at2759"/>
<dbReference type="AlphaFoldDB" id="A0A836B419"/>
<feature type="compositionally biased region" description="Gly residues" evidence="7">
    <location>
        <begin position="84"/>
        <end position="96"/>
    </location>
</feature>
<evidence type="ECO:0000256" key="4">
    <source>
        <dbReference type="ARBA" id="ARBA00023163"/>
    </source>
</evidence>
<dbReference type="GO" id="GO:0005669">
    <property type="term" value="C:transcription factor TFIID complex"/>
    <property type="evidence" value="ECO:0007669"/>
    <property type="project" value="InterPro"/>
</dbReference>
<keyword evidence="10" id="KW-1185">Reference proteome</keyword>
<dbReference type="InterPro" id="IPR006809">
    <property type="entry name" value="TAFII28_dom"/>
</dbReference>
<evidence type="ECO:0000313" key="10">
    <source>
        <dbReference type="Proteomes" id="UP000613740"/>
    </source>
</evidence>
<feature type="compositionally biased region" description="Acidic residues" evidence="7">
    <location>
        <begin position="1"/>
        <end position="32"/>
    </location>
</feature>
<feature type="domain" description="TAFII28-like protein" evidence="8">
    <location>
        <begin position="128"/>
        <end position="213"/>
    </location>
</feature>
<evidence type="ECO:0000256" key="3">
    <source>
        <dbReference type="ARBA" id="ARBA00023015"/>
    </source>
</evidence>
<accession>A0A836B419</accession>
<name>A0A836B419_9CHLO</name>
<proteinExistence type="inferred from homology"/>
<feature type="region of interest" description="Disordered" evidence="7">
    <location>
        <begin position="217"/>
        <end position="236"/>
    </location>
</feature>
<dbReference type="InterPro" id="IPR045127">
    <property type="entry name" value="TAF11-like"/>
</dbReference>
<dbReference type="GO" id="GO:0016251">
    <property type="term" value="F:RNA polymerase II general transcription initiation factor activity"/>
    <property type="evidence" value="ECO:0007669"/>
    <property type="project" value="TreeGrafter"/>
</dbReference>
<dbReference type="PANTHER" id="PTHR13218">
    <property type="entry name" value="TRANSCRIPTION INITIATION FACTOR TFIID SUBUNIT 11-RELATED"/>
    <property type="match status" value="1"/>
</dbReference>
<dbReference type="GO" id="GO:0051123">
    <property type="term" value="P:RNA polymerase II preinitiation complex assembly"/>
    <property type="evidence" value="ECO:0007669"/>
    <property type="project" value="InterPro"/>
</dbReference>
<evidence type="ECO:0000259" key="8">
    <source>
        <dbReference type="Pfam" id="PF04719"/>
    </source>
</evidence>
<feature type="compositionally biased region" description="Acidic residues" evidence="7">
    <location>
        <begin position="49"/>
        <end position="58"/>
    </location>
</feature>
<comment type="similarity">
    <text evidence="2">Belongs to the TAF11 family.</text>
</comment>
<reference evidence="9" key="1">
    <citation type="journal article" date="2020" name="bioRxiv">
        <title>Comparative genomics of Chlamydomonas.</title>
        <authorList>
            <person name="Craig R.J."/>
            <person name="Hasan A.R."/>
            <person name="Ness R.W."/>
            <person name="Keightley P.D."/>
        </authorList>
    </citation>
    <scope>NUCLEOTIDE SEQUENCE</scope>
    <source>
        <strain evidence="9">CCAP 11/173</strain>
    </source>
</reference>
<dbReference type="Pfam" id="PF04719">
    <property type="entry name" value="TAFII28"/>
    <property type="match status" value="1"/>
</dbReference>
<evidence type="ECO:0000313" key="9">
    <source>
        <dbReference type="EMBL" id="KAG2447050.1"/>
    </source>
</evidence>
<feature type="compositionally biased region" description="Gly residues" evidence="7">
    <location>
        <begin position="33"/>
        <end position="47"/>
    </location>
</feature>
<evidence type="ECO:0000256" key="6">
    <source>
        <dbReference type="ARBA" id="ARBA00072882"/>
    </source>
</evidence>
<dbReference type="EMBL" id="JAEHOD010000023">
    <property type="protein sequence ID" value="KAG2447050.1"/>
    <property type="molecule type" value="Genomic_DNA"/>
</dbReference>
<evidence type="ECO:0000256" key="5">
    <source>
        <dbReference type="ARBA" id="ARBA00023242"/>
    </source>
</evidence>
<keyword evidence="4" id="KW-0804">Transcription</keyword>
<comment type="caution">
    <text evidence="9">The sequence shown here is derived from an EMBL/GenBank/DDBJ whole genome shotgun (WGS) entry which is preliminary data.</text>
</comment>
<evidence type="ECO:0000256" key="7">
    <source>
        <dbReference type="SAM" id="MobiDB-lite"/>
    </source>
</evidence>